<dbReference type="EMBL" id="UXUI01007361">
    <property type="protein sequence ID" value="VDD87191.1"/>
    <property type="molecule type" value="Genomic_DNA"/>
</dbReference>
<reference evidence="1 2" key="2">
    <citation type="submission" date="2018-10" db="EMBL/GenBank/DDBJ databases">
        <authorList>
            <consortium name="Pathogen Informatics"/>
        </authorList>
    </citation>
    <scope>NUCLEOTIDE SEQUENCE [LARGE SCALE GENOMIC DNA]</scope>
</reference>
<protein>
    <submittedName>
        <fullName evidence="3">DUF4160 domain-containing protein</fullName>
    </submittedName>
</protein>
<sequence>MMVAVFHRNASCGMFERGYRRIRIIHRIRGRNGNDKLEFKILPEVGTRLEQTLLFNYGHPSESEVTEAWDRLQSEVCPPVLKQLSLLFDFLVKYNGKV</sequence>
<accession>A0A0N4UYH3</accession>
<organism evidence="3">
    <name type="scientific">Enterobius vermicularis</name>
    <name type="common">Human pinworm</name>
    <dbReference type="NCBI Taxonomy" id="51028"/>
    <lineage>
        <taxon>Eukaryota</taxon>
        <taxon>Metazoa</taxon>
        <taxon>Ecdysozoa</taxon>
        <taxon>Nematoda</taxon>
        <taxon>Chromadorea</taxon>
        <taxon>Rhabditida</taxon>
        <taxon>Spirurina</taxon>
        <taxon>Oxyuridomorpha</taxon>
        <taxon>Oxyuroidea</taxon>
        <taxon>Oxyuridae</taxon>
        <taxon>Enterobius</taxon>
    </lineage>
</organism>
<evidence type="ECO:0000313" key="1">
    <source>
        <dbReference type="EMBL" id="VDD87191.1"/>
    </source>
</evidence>
<dbReference type="AlphaFoldDB" id="A0A0N4UYH3"/>
<evidence type="ECO:0000313" key="3">
    <source>
        <dbReference type="WBParaSite" id="EVEC_0000262601-mRNA-1"/>
    </source>
</evidence>
<gene>
    <name evidence="1" type="ORF">EVEC_LOCUS2334</name>
</gene>
<keyword evidence="2" id="KW-1185">Reference proteome</keyword>
<reference evidence="3" key="1">
    <citation type="submission" date="2017-02" db="UniProtKB">
        <authorList>
            <consortium name="WormBaseParasite"/>
        </authorList>
    </citation>
    <scope>IDENTIFICATION</scope>
</reference>
<name>A0A0N4UYH3_ENTVE</name>
<dbReference type="Proteomes" id="UP000274131">
    <property type="component" value="Unassembled WGS sequence"/>
</dbReference>
<evidence type="ECO:0000313" key="2">
    <source>
        <dbReference type="Proteomes" id="UP000274131"/>
    </source>
</evidence>
<dbReference type="WBParaSite" id="EVEC_0000262601-mRNA-1">
    <property type="protein sequence ID" value="EVEC_0000262601-mRNA-1"/>
    <property type="gene ID" value="EVEC_0000262601"/>
</dbReference>
<proteinExistence type="predicted"/>